<dbReference type="PANTHER" id="PTHR48051">
    <property type="match status" value="1"/>
</dbReference>
<reference evidence="4 5" key="1">
    <citation type="submission" date="2019-01" db="EMBL/GenBank/DDBJ databases">
        <title>Spirosoma flava sp. nov., a propanil-degrading bacterium isolated from herbicide-contaminated soil.</title>
        <authorList>
            <person name="Zhang L."/>
            <person name="Jiang J.-D."/>
        </authorList>
    </citation>
    <scope>NUCLEOTIDE SEQUENCE [LARGE SCALE GENOMIC DNA]</scope>
    <source>
        <strain evidence="4 5">TY50</strain>
    </source>
</reference>
<evidence type="ECO:0000313" key="4">
    <source>
        <dbReference type="EMBL" id="RYC70499.1"/>
    </source>
</evidence>
<dbReference type="InterPro" id="IPR003591">
    <property type="entry name" value="Leu-rich_rpt_typical-subtyp"/>
</dbReference>
<dbReference type="InterPro" id="IPR001611">
    <property type="entry name" value="Leu-rich_rpt"/>
</dbReference>
<dbReference type="AlphaFoldDB" id="A0A4Q2UUF1"/>
<dbReference type="InterPro" id="IPR055414">
    <property type="entry name" value="LRR_R13L4/SHOC2-like"/>
</dbReference>
<accession>A0A4Q2UUF1</accession>
<dbReference type="PRINTS" id="PR00019">
    <property type="entry name" value="LEURICHRPT"/>
</dbReference>
<dbReference type="InterPro" id="IPR025875">
    <property type="entry name" value="Leu-rich_rpt_4"/>
</dbReference>
<evidence type="ECO:0000313" key="5">
    <source>
        <dbReference type="Proteomes" id="UP000290407"/>
    </source>
</evidence>
<sequence length="476" mass="54549">MKTVLLIALFCWLTLTGQAQTRVVLLRDTTRLGLPLTELTMKYPPALARKPGEKGLFAQQPKRFIDSLTRATRLLFQFGETNKKRLPVPGVILQTREFVNPDGTYAWVFCSFPTPELTARQEEQLLDVLQEYYSKNRFPLRTSTGFRWESVLQVGQVPDRRTVRRGAGIISTLEAAGQTTRPDTVTMLAFNQLNLKTIPVVVYRFPKLKELDLSKNSLTALPARLTADIPSLQRLSVLYNAIPDDSVFMTPNKHLISLNLQGNKLTRIPASVRQNKRLESLWMGNNQLASLDVRLLKSLRRLNDLNLYNAGLTRLPKQIRRLKHIRVLDLYYNKFTQLPRQISRMKRLEQLALSHNDLTELPASLARLRRLQVLFAHHNRISQLPADFARLDRLRVLDLSYNWITVAPPVLAALPALEELDLSNNNLQEFPTVLTQIRSLRKVYLSSNPMFGTEAMKSPYAGQIRELQAKNKEVFY</sequence>
<evidence type="ECO:0000256" key="2">
    <source>
        <dbReference type="ARBA" id="ARBA00022737"/>
    </source>
</evidence>
<dbReference type="GO" id="GO:0005737">
    <property type="term" value="C:cytoplasm"/>
    <property type="evidence" value="ECO:0007669"/>
    <property type="project" value="TreeGrafter"/>
</dbReference>
<keyword evidence="5" id="KW-1185">Reference proteome</keyword>
<dbReference type="PROSITE" id="PS51450">
    <property type="entry name" value="LRR"/>
    <property type="match status" value="3"/>
</dbReference>
<feature type="domain" description="Disease resistance R13L4/SHOC-2-like LRR" evidence="3">
    <location>
        <begin position="351"/>
        <end position="450"/>
    </location>
</feature>
<evidence type="ECO:0000256" key="1">
    <source>
        <dbReference type="ARBA" id="ARBA00022614"/>
    </source>
</evidence>
<dbReference type="PANTHER" id="PTHR48051:SF1">
    <property type="entry name" value="RAS SUPPRESSOR PROTEIN 1"/>
    <property type="match status" value="1"/>
</dbReference>
<dbReference type="SUPFAM" id="SSF52058">
    <property type="entry name" value="L domain-like"/>
    <property type="match status" value="1"/>
</dbReference>
<dbReference type="RefSeq" id="WP_129601549.1">
    <property type="nucleotide sequence ID" value="NZ_SBLB01000002.1"/>
</dbReference>
<dbReference type="InterPro" id="IPR050216">
    <property type="entry name" value="LRR_domain-containing"/>
</dbReference>
<organism evidence="4 5">
    <name type="scientific">Spirosoma sordidisoli</name>
    <dbReference type="NCBI Taxonomy" id="2502893"/>
    <lineage>
        <taxon>Bacteria</taxon>
        <taxon>Pseudomonadati</taxon>
        <taxon>Bacteroidota</taxon>
        <taxon>Cytophagia</taxon>
        <taxon>Cytophagales</taxon>
        <taxon>Cytophagaceae</taxon>
        <taxon>Spirosoma</taxon>
    </lineage>
</organism>
<dbReference type="Proteomes" id="UP000290407">
    <property type="component" value="Unassembled WGS sequence"/>
</dbReference>
<dbReference type="Pfam" id="PF12799">
    <property type="entry name" value="LRR_4"/>
    <property type="match status" value="1"/>
</dbReference>
<dbReference type="SMART" id="SM00364">
    <property type="entry name" value="LRR_BAC"/>
    <property type="match status" value="6"/>
</dbReference>
<keyword evidence="2" id="KW-0677">Repeat</keyword>
<dbReference type="Pfam" id="PF23598">
    <property type="entry name" value="LRR_14"/>
    <property type="match status" value="1"/>
</dbReference>
<proteinExistence type="predicted"/>
<name>A0A4Q2UUF1_9BACT</name>
<dbReference type="EMBL" id="SBLB01000002">
    <property type="protein sequence ID" value="RYC70499.1"/>
    <property type="molecule type" value="Genomic_DNA"/>
</dbReference>
<keyword evidence="1" id="KW-0433">Leucine-rich repeat</keyword>
<gene>
    <name evidence="4" type="ORF">EQG79_11670</name>
</gene>
<comment type="caution">
    <text evidence="4">The sequence shown here is derived from an EMBL/GenBank/DDBJ whole genome shotgun (WGS) entry which is preliminary data.</text>
</comment>
<dbReference type="SMART" id="SM00369">
    <property type="entry name" value="LRR_TYP"/>
    <property type="match status" value="9"/>
</dbReference>
<dbReference type="Gene3D" id="3.80.10.10">
    <property type="entry name" value="Ribonuclease Inhibitor"/>
    <property type="match status" value="2"/>
</dbReference>
<dbReference type="InterPro" id="IPR032675">
    <property type="entry name" value="LRR_dom_sf"/>
</dbReference>
<evidence type="ECO:0000259" key="3">
    <source>
        <dbReference type="Pfam" id="PF23598"/>
    </source>
</evidence>
<protein>
    <submittedName>
        <fullName evidence="4">Leucine-rich repeat domain-containing protein</fullName>
    </submittedName>
</protein>